<dbReference type="Proteomes" id="UP000549113">
    <property type="component" value="Unassembled WGS sequence"/>
</dbReference>
<dbReference type="RefSeq" id="WP_248199109.1">
    <property type="nucleotide sequence ID" value="NZ_BAABCO010000003.1"/>
</dbReference>
<gene>
    <name evidence="2" type="ORF">BKA10_000312</name>
</gene>
<dbReference type="Gene3D" id="3.40.50.300">
    <property type="entry name" value="P-loop containing nucleotide triphosphate hydrolases"/>
    <property type="match status" value="1"/>
</dbReference>
<accession>A0AA40SLN9</accession>
<evidence type="ECO:0000313" key="2">
    <source>
        <dbReference type="EMBL" id="MBB4138518.1"/>
    </source>
</evidence>
<protein>
    <submittedName>
        <fullName evidence="2">Uncharacterized protein</fullName>
    </submittedName>
</protein>
<comment type="caution">
    <text evidence="2">The sequence shown here is derived from an EMBL/GenBank/DDBJ whole genome shotgun (WGS) entry which is preliminary data.</text>
</comment>
<dbReference type="EMBL" id="JACIFH010000001">
    <property type="protein sequence ID" value="MBB4138518.1"/>
    <property type="molecule type" value="Genomic_DNA"/>
</dbReference>
<organism evidence="2 3">
    <name type="scientific">Microbacterium invictum</name>
    <dbReference type="NCBI Taxonomy" id="515415"/>
    <lineage>
        <taxon>Bacteria</taxon>
        <taxon>Bacillati</taxon>
        <taxon>Actinomycetota</taxon>
        <taxon>Actinomycetes</taxon>
        <taxon>Micrococcales</taxon>
        <taxon>Microbacteriaceae</taxon>
        <taxon>Microbacterium</taxon>
    </lineage>
</organism>
<name>A0AA40SLN9_9MICO</name>
<sequence length="297" mass="31538">MRSIVPNSTAQSSTLQEVQRLRAQLERVQGRRMDAPVLPTHPVLAGLLPGRGLRTGSSYSLGRSMSLLFALLAQPSQAGSWCAVLGMPGFGAEAAEKAGVDLSRLVLIPDPGPRWLAVAATIADALPVVAVRPPERARDADVSRLAARMRERGSVLLVQGPWPQTEAMIDVADPHWSGLGDGYGLLSERQLTVTVTSRRFPMPRTGRMLLPAQGGALEQASPGLHASPGLPASPDLHASPGLPASRRQEKLPKQEMAPETRPVSVISPVPVIQPSRPSDTPDIGDLEHEPAPMRAVG</sequence>
<feature type="region of interest" description="Disordered" evidence="1">
    <location>
        <begin position="218"/>
        <end position="297"/>
    </location>
</feature>
<evidence type="ECO:0000313" key="3">
    <source>
        <dbReference type="Proteomes" id="UP000549113"/>
    </source>
</evidence>
<reference evidence="2 3" key="1">
    <citation type="submission" date="2020-08" db="EMBL/GenBank/DDBJ databases">
        <title>Sequencing the genomes of 1000 actinobacteria strains.</title>
        <authorList>
            <person name="Klenk H.-P."/>
        </authorList>
    </citation>
    <scope>NUCLEOTIDE SEQUENCE [LARGE SCALE GENOMIC DNA]</scope>
    <source>
        <strain evidence="2 3">DSM 19600</strain>
    </source>
</reference>
<dbReference type="AlphaFoldDB" id="A0AA40SLN9"/>
<dbReference type="InterPro" id="IPR027417">
    <property type="entry name" value="P-loop_NTPase"/>
</dbReference>
<feature type="compositionally biased region" description="Basic and acidic residues" evidence="1">
    <location>
        <begin position="246"/>
        <end position="258"/>
    </location>
</feature>
<keyword evidence="3" id="KW-1185">Reference proteome</keyword>
<evidence type="ECO:0000256" key="1">
    <source>
        <dbReference type="SAM" id="MobiDB-lite"/>
    </source>
</evidence>
<proteinExistence type="predicted"/>
<feature type="compositionally biased region" description="Low complexity" evidence="1">
    <location>
        <begin position="261"/>
        <end position="278"/>
    </location>
</feature>